<gene>
    <name evidence="2" type="ORF">SAMN04488024_101506</name>
</gene>
<dbReference type="STRING" id="390242.SAMN04488024_101506"/>
<dbReference type="AlphaFoldDB" id="A0A1G6JN20"/>
<dbReference type="PANTHER" id="PTHR41532:SF1">
    <property type="entry name" value="FIXS PROTEIN"/>
    <property type="match status" value="1"/>
</dbReference>
<keyword evidence="3" id="KW-1185">Reference proteome</keyword>
<dbReference type="InterPro" id="IPR004714">
    <property type="entry name" value="Cyt_oxidase_maturation_cbb3"/>
</dbReference>
<dbReference type="Pfam" id="PF03597">
    <property type="entry name" value="FixS"/>
    <property type="match status" value="1"/>
</dbReference>
<proteinExistence type="predicted"/>
<dbReference type="RefSeq" id="WP_090764133.1">
    <property type="nucleotide sequence ID" value="NZ_FMZH01000001.1"/>
</dbReference>
<reference evidence="3" key="1">
    <citation type="submission" date="2016-10" db="EMBL/GenBank/DDBJ databases">
        <authorList>
            <person name="Varghese N."/>
            <person name="Submissions S."/>
        </authorList>
    </citation>
    <scope>NUCLEOTIDE SEQUENCE [LARGE SCALE GENOMIC DNA]</scope>
    <source>
        <strain evidence="3">DSM 18609</strain>
    </source>
</reference>
<evidence type="ECO:0000256" key="1">
    <source>
        <dbReference type="SAM" id="Phobius"/>
    </source>
</evidence>
<protein>
    <submittedName>
        <fullName evidence="2">Cytochrome oxidase maturation protein, cbb3-type</fullName>
    </submittedName>
</protein>
<name>A0A1G6JN20_9SPHI</name>
<dbReference type="EMBL" id="FMZH01000001">
    <property type="protein sequence ID" value="SDC20162.1"/>
    <property type="molecule type" value="Genomic_DNA"/>
</dbReference>
<feature type="transmembrane region" description="Helical" evidence="1">
    <location>
        <begin position="6"/>
        <end position="25"/>
    </location>
</feature>
<organism evidence="2 3">
    <name type="scientific">Pedobacter soli</name>
    <dbReference type="NCBI Taxonomy" id="390242"/>
    <lineage>
        <taxon>Bacteria</taxon>
        <taxon>Pseudomonadati</taxon>
        <taxon>Bacteroidota</taxon>
        <taxon>Sphingobacteriia</taxon>
        <taxon>Sphingobacteriales</taxon>
        <taxon>Sphingobacteriaceae</taxon>
        <taxon>Pedobacter</taxon>
    </lineage>
</organism>
<keyword evidence="1" id="KW-1133">Transmembrane helix</keyword>
<evidence type="ECO:0000313" key="2">
    <source>
        <dbReference type="EMBL" id="SDC20162.1"/>
    </source>
</evidence>
<evidence type="ECO:0000313" key="3">
    <source>
        <dbReference type="Proteomes" id="UP000199455"/>
    </source>
</evidence>
<accession>A0A1G6JN20</accession>
<sequence length="60" mass="6782">MNILYFLVGCSVLMALVFLAAFFWASKTGQHDDVYTPAMRILFDNEPKSDDNHISNQPTS</sequence>
<dbReference type="PANTHER" id="PTHR41532">
    <property type="entry name" value="FIXS PROTEIN"/>
    <property type="match status" value="1"/>
</dbReference>
<keyword evidence="1" id="KW-0812">Transmembrane</keyword>
<dbReference type="Proteomes" id="UP000199455">
    <property type="component" value="Unassembled WGS sequence"/>
</dbReference>
<dbReference type="NCBIfam" id="TIGR00847">
    <property type="entry name" value="ccoS"/>
    <property type="match status" value="1"/>
</dbReference>
<keyword evidence="1" id="KW-0472">Membrane</keyword>